<sequence length="92" mass="10607">MLSDIISSLSFSSSTIVTEDAAEGHKLSRDEISEWRMTPFQMEHLTEYGLCIAVQDTKQLIIALFTPQFGCSKLKYDLCLPYQQLFWGDQFY</sequence>
<evidence type="ECO:0000313" key="1">
    <source>
        <dbReference type="EMBL" id="CEG47170.1"/>
    </source>
</evidence>
<dbReference type="RefSeq" id="XP_024583539.1">
    <property type="nucleotide sequence ID" value="XM_024718107.1"/>
</dbReference>
<dbReference type="GeneID" id="36398874"/>
<organism evidence="1 2">
    <name type="scientific">Plasmopara halstedii</name>
    <name type="common">Downy mildew of sunflower</name>
    <dbReference type="NCBI Taxonomy" id="4781"/>
    <lineage>
        <taxon>Eukaryota</taxon>
        <taxon>Sar</taxon>
        <taxon>Stramenopiles</taxon>
        <taxon>Oomycota</taxon>
        <taxon>Peronosporomycetes</taxon>
        <taxon>Peronosporales</taxon>
        <taxon>Peronosporaceae</taxon>
        <taxon>Plasmopara</taxon>
    </lineage>
</organism>
<protein>
    <submittedName>
        <fullName evidence="1">Uncharacterized protein</fullName>
    </submittedName>
</protein>
<evidence type="ECO:0000313" key="2">
    <source>
        <dbReference type="Proteomes" id="UP000054928"/>
    </source>
</evidence>
<accession>A0A0P1AZW8</accession>
<dbReference type="EMBL" id="CCYD01002371">
    <property type="protein sequence ID" value="CEG47170.1"/>
    <property type="molecule type" value="Genomic_DNA"/>
</dbReference>
<dbReference type="AlphaFoldDB" id="A0A0P1AZW8"/>
<reference evidence="2" key="1">
    <citation type="submission" date="2014-09" db="EMBL/GenBank/DDBJ databases">
        <authorList>
            <person name="Sharma Rahul"/>
            <person name="Thines Marco"/>
        </authorList>
    </citation>
    <scope>NUCLEOTIDE SEQUENCE [LARGE SCALE GENOMIC DNA]</scope>
</reference>
<keyword evidence="2" id="KW-1185">Reference proteome</keyword>
<name>A0A0P1AZW8_PLAHL</name>
<proteinExistence type="predicted"/>
<dbReference type="Proteomes" id="UP000054928">
    <property type="component" value="Unassembled WGS sequence"/>
</dbReference>